<evidence type="ECO:0000313" key="1">
    <source>
        <dbReference type="EMBL" id="MSB18441.1"/>
    </source>
</evidence>
<reference evidence="1 2" key="1">
    <citation type="journal article" date="2019" name="Nat. Med.">
        <title>A library of human gut bacterial isolates paired with longitudinal multiomics data enables mechanistic microbiome research.</title>
        <authorList>
            <person name="Poyet M."/>
            <person name="Groussin M."/>
            <person name="Gibbons S.M."/>
            <person name="Avila-Pacheco J."/>
            <person name="Jiang X."/>
            <person name="Kearney S.M."/>
            <person name="Perrotta A.R."/>
            <person name="Berdy B."/>
            <person name="Zhao S."/>
            <person name="Lieberman T.D."/>
            <person name="Swanson P.K."/>
            <person name="Smith M."/>
            <person name="Roesemann S."/>
            <person name="Alexander J.E."/>
            <person name="Rich S.A."/>
            <person name="Livny J."/>
            <person name="Vlamakis H."/>
            <person name="Clish C."/>
            <person name="Bullock K."/>
            <person name="Deik A."/>
            <person name="Scott J."/>
            <person name="Pierce K.A."/>
            <person name="Xavier R.J."/>
            <person name="Alm E.J."/>
        </authorList>
    </citation>
    <scope>NUCLEOTIDE SEQUENCE [LARGE SCALE GENOMIC DNA]</scope>
    <source>
        <strain evidence="1 2">BIOML-A2</strain>
    </source>
</reference>
<accession>A0A6I2QXC8</accession>
<comment type="caution">
    <text evidence="1">The sequence shown here is derived from an EMBL/GenBank/DDBJ whole genome shotgun (WGS) entry which is preliminary data.</text>
</comment>
<proteinExistence type="predicted"/>
<dbReference type="AlphaFoldDB" id="A0A6I2QXC8"/>
<gene>
    <name evidence="1" type="ORF">GKE97_02795</name>
</gene>
<sequence length="147" mass="16513">MAATQRPISGTFSKVSGGYEQKISENMTLFVPDMCAASFNADTGELHGYAPDYEALEAAKAPAAHADKPGEYSYCYEMQQAPTGCDFSADLGYYGKHYYLRPLRDGLPRLRGRGITYDAERNTYTVTLRAYDKLKQQYRMSRETCLD</sequence>
<organism evidence="1 2">
    <name type="scientific">Flavonifractor plautii</name>
    <name type="common">Fusobacterium plautii</name>
    <dbReference type="NCBI Taxonomy" id="292800"/>
    <lineage>
        <taxon>Bacteria</taxon>
        <taxon>Bacillati</taxon>
        <taxon>Bacillota</taxon>
        <taxon>Clostridia</taxon>
        <taxon>Eubacteriales</taxon>
        <taxon>Oscillospiraceae</taxon>
        <taxon>Flavonifractor</taxon>
    </lineage>
</organism>
<dbReference type="EMBL" id="WKPR01000003">
    <property type="protein sequence ID" value="MSB18441.1"/>
    <property type="molecule type" value="Genomic_DNA"/>
</dbReference>
<evidence type="ECO:0000313" key="2">
    <source>
        <dbReference type="Proteomes" id="UP000434475"/>
    </source>
</evidence>
<dbReference type="Proteomes" id="UP000434475">
    <property type="component" value="Unassembled WGS sequence"/>
</dbReference>
<dbReference type="RefSeq" id="WP_172697206.1">
    <property type="nucleotide sequence ID" value="NZ_WKPR01000003.1"/>
</dbReference>
<name>A0A6I2QXC8_FLAPL</name>
<protein>
    <submittedName>
        <fullName evidence="1">Uncharacterized protein</fullName>
    </submittedName>
</protein>